<dbReference type="EMBL" id="WTFN01000027">
    <property type="protein sequence ID" value="MWK56950.1"/>
    <property type="molecule type" value="Genomic_DNA"/>
</dbReference>
<dbReference type="AlphaFoldDB" id="A0A7X3H8B1"/>
<gene>
    <name evidence="1" type="ORF">GO594_13265</name>
</gene>
<reference evidence="1 2" key="1">
    <citation type="submission" date="2019-12" db="EMBL/GenBank/DDBJ databases">
        <title>Draft genome sequence of Pseudomonas otitidis recovered from a chicken carcass.</title>
        <authorList>
            <person name="Vieira T.R."/>
            <person name="Oliviera E.F.C."/>
            <person name="Silva N.M.V."/>
            <person name="Sambrano G.E."/>
            <person name="Cibulski S.P."/>
            <person name="Cardoso M.R.I."/>
        </authorList>
    </citation>
    <scope>NUCLEOTIDE SEQUENCE [LARGE SCALE GENOMIC DNA]</scope>
    <source>
        <strain evidence="1 2">25_K</strain>
    </source>
</reference>
<dbReference type="RefSeq" id="WP_160481063.1">
    <property type="nucleotide sequence ID" value="NZ_JBNFWY010000005.1"/>
</dbReference>
<protein>
    <submittedName>
        <fullName evidence="1">Uncharacterized protein</fullName>
    </submittedName>
</protein>
<accession>A0A7X3H8B1</accession>
<name>A0A7X3H8B1_9GAMM</name>
<comment type="caution">
    <text evidence="1">The sequence shown here is derived from an EMBL/GenBank/DDBJ whole genome shotgun (WGS) entry which is preliminary data.</text>
</comment>
<proteinExistence type="predicted"/>
<dbReference type="Proteomes" id="UP000461288">
    <property type="component" value="Unassembled WGS sequence"/>
</dbReference>
<sequence length="119" mass="13341">MKVAKPTPRDIEASDELHRILDSIDARFGGPWSDPEYPESLNEAMAGDAFDSSNIQHLGALYNELARLLRTAPNFYGRVLMGMCHVILNPENKLMDPNLDYLELHPELRGLLNNLAPTP</sequence>
<evidence type="ECO:0000313" key="2">
    <source>
        <dbReference type="Proteomes" id="UP000461288"/>
    </source>
</evidence>
<evidence type="ECO:0000313" key="1">
    <source>
        <dbReference type="EMBL" id="MWK56950.1"/>
    </source>
</evidence>
<organism evidence="1 2">
    <name type="scientific">Metapseudomonas otitidis</name>
    <dbReference type="NCBI Taxonomy" id="319939"/>
    <lineage>
        <taxon>Bacteria</taxon>
        <taxon>Pseudomonadati</taxon>
        <taxon>Pseudomonadota</taxon>
        <taxon>Gammaproteobacteria</taxon>
        <taxon>Pseudomonadales</taxon>
        <taxon>Pseudomonadaceae</taxon>
        <taxon>Metapseudomonas</taxon>
    </lineage>
</organism>